<accession>A0AA40AP33</accession>
<name>A0AA40AP33_9PEZI</name>
<reference evidence="6" key="1">
    <citation type="submission" date="2023-06" db="EMBL/GenBank/DDBJ databases">
        <title>Genome-scale phylogeny and comparative genomics of the fungal order Sordariales.</title>
        <authorList>
            <consortium name="Lawrence Berkeley National Laboratory"/>
            <person name="Hensen N."/>
            <person name="Bonometti L."/>
            <person name="Westerberg I."/>
            <person name="Brannstrom I.O."/>
            <person name="Guillou S."/>
            <person name="Cros-Aarteil S."/>
            <person name="Calhoun S."/>
            <person name="Haridas S."/>
            <person name="Kuo A."/>
            <person name="Mondo S."/>
            <person name="Pangilinan J."/>
            <person name="Riley R."/>
            <person name="Labutti K."/>
            <person name="Andreopoulos B."/>
            <person name="Lipzen A."/>
            <person name="Chen C."/>
            <person name="Yanf M."/>
            <person name="Daum C."/>
            <person name="Ng V."/>
            <person name="Clum A."/>
            <person name="Steindorff A."/>
            <person name="Ohm R."/>
            <person name="Martin F."/>
            <person name="Silar P."/>
            <person name="Natvig D."/>
            <person name="Lalanne C."/>
            <person name="Gautier V."/>
            <person name="Ament-Velasquez S.L."/>
            <person name="Kruys A."/>
            <person name="Hutchinson M.I."/>
            <person name="Powell A.J."/>
            <person name="Barry K."/>
            <person name="Miller A.N."/>
            <person name="Grigoriev I.V."/>
            <person name="Debuchy R."/>
            <person name="Gladieux P."/>
            <person name="Thoren M.H."/>
            <person name="Johannesson H."/>
        </authorList>
    </citation>
    <scope>NUCLEOTIDE SEQUENCE</scope>
    <source>
        <strain evidence="6">SMH4607-1</strain>
    </source>
</reference>
<dbReference type="EMBL" id="JAUKUA010000003">
    <property type="protein sequence ID" value="KAK0719408.1"/>
    <property type="molecule type" value="Genomic_DNA"/>
</dbReference>
<evidence type="ECO:0000256" key="2">
    <source>
        <dbReference type="ARBA" id="ARBA00023008"/>
    </source>
</evidence>
<dbReference type="InterPro" id="IPR000923">
    <property type="entry name" value="BlueCu_1"/>
</dbReference>
<dbReference type="SUPFAM" id="SSF49503">
    <property type="entry name" value="Cupredoxins"/>
    <property type="match status" value="1"/>
</dbReference>
<feature type="region of interest" description="Disordered" evidence="3">
    <location>
        <begin position="157"/>
        <end position="176"/>
    </location>
</feature>
<sequence length="204" mass="19811">MHITPLSAIATLVAHATAATIVVSVGQNGALAFSPSSVTASTGDIVEYHFFPPAHSVVMGDFNNACAPAITGGFSSGLISTSSGENANVFRVTVNSTNPIFFYCGVPGHCGAGMTGAINPSASQTLVMYQSKAQGATTSDPADGVFGGQLVAAGATATTAQPGESSTPGTSSGAGSIYGGPAGSGAGRVLGSVAGVLGVVLLML</sequence>
<evidence type="ECO:0000313" key="7">
    <source>
        <dbReference type="Proteomes" id="UP001172102"/>
    </source>
</evidence>
<evidence type="ECO:0000256" key="3">
    <source>
        <dbReference type="SAM" id="MobiDB-lite"/>
    </source>
</evidence>
<dbReference type="Pfam" id="PF00127">
    <property type="entry name" value="Copper-bind"/>
    <property type="match status" value="1"/>
</dbReference>
<gene>
    <name evidence="6" type="ORF">B0H67DRAFT_660932</name>
</gene>
<comment type="caution">
    <text evidence="6">The sequence shown here is derived from an EMBL/GenBank/DDBJ whole genome shotgun (WGS) entry which is preliminary data.</text>
</comment>
<dbReference type="PANTHER" id="PTHR34883:SF15">
    <property type="entry name" value="EXTRACELLULAR SERINE-RICH PROTEIN"/>
    <property type="match status" value="1"/>
</dbReference>
<keyword evidence="7" id="KW-1185">Reference proteome</keyword>
<feature type="compositionally biased region" description="Low complexity" evidence="3">
    <location>
        <begin position="157"/>
        <end position="175"/>
    </location>
</feature>
<feature type="signal peptide" evidence="4">
    <location>
        <begin position="1"/>
        <end position="18"/>
    </location>
</feature>
<keyword evidence="4" id="KW-0732">Signal</keyword>
<keyword evidence="2" id="KW-0186">Copper</keyword>
<evidence type="ECO:0000256" key="1">
    <source>
        <dbReference type="ARBA" id="ARBA00022723"/>
    </source>
</evidence>
<feature type="domain" description="Blue (type 1) copper" evidence="5">
    <location>
        <begin position="25"/>
        <end position="118"/>
    </location>
</feature>
<dbReference type="GO" id="GO:0009055">
    <property type="term" value="F:electron transfer activity"/>
    <property type="evidence" value="ECO:0007669"/>
    <property type="project" value="InterPro"/>
</dbReference>
<dbReference type="PANTHER" id="PTHR34883">
    <property type="entry name" value="SERINE-RICH PROTEIN, PUTATIVE-RELATED-RELATED"/>
    <property type="match status" value="1"/>
</dbReference>
<evidence type="ECO:0000256" key="4">
    <source>
        <dbReference type="SAM" id="SignalP"/>
    </source>
</evidence>
<evidence type="ECO:0000313" key="6">
    <source>
        <dbReference type="EMBL" id="KAK0719408.1"/>
    </source>
</evidence>
<dbReference type="InterPro" id="IPR052953">
    <property type="entry name" value="Ser-rich/MCO-related"/>
</dbReference>
<dbReference type="CDD" id="cd00920">
    <property type="entry name" value="Cupredoxin"/>
    <property type="match status" value="1"/>
</dbReference>
<evidence type="ECO:0000259" key="5">
    <source>
        <dbReference type="Pfam" id="PF00127"/>
    </source>
</evidence>
<proteinExistence type="predicted"/>
<organism evidence="6 7">
    <name type="scientific">Lasiosphaeris hirsuta</name>
    <dbReference type="NCBI Taxonomy" id="260670"/>
    <lineage>
        <taxon>Eukaryota</taxon>
        <taxon>Fungi</taxon>
        <taxon>Dikarya</taxon>
        <taxon>Ascomycota</taxon>
        <taxon>Pezizomycotina</taxon>
        <taxon>Sordariomycetes</taxon>
        <taxon>Sordariomycetidae</taxon>
        <taxon>Sordariales</taxon>
        <taxon>Lasiosphaeriaceae</taxon>
        <taxon>Lasiosphaeris</taxon>
    </lineage>
</organism>
<dbReference type="InterPro" id="IPR008972">
    <property type="entry name" value="Cupredoxin"/>
</dbReference>
<keyword evidence="1" id="KW-0479">Metal-binding</keyword>
<dbReference type="AlphaFoldDB" id="A0AA40AP33"/>
<protein>
    <submittedName>
        <fullName evidence="6">Cupredoxin</fullName>
    </submittedName>
</protein>
<feature type="chain" id="PRO_5041225216" evidence="4">
    <location>
        <begin position="19"/>
        <end position="204"/>
    </location>
</feature>
<dbReference type="Gene3D" id="2.60.40.420">
    <property type="entry name" value="Cupredoxins - blue copper proteins"/>
    <property type="match status" value="1"/>
</dbReference>
<dbReference type="GO" id="GO:0005507">
    <property type="term" value="F:copper ion binding"/>
    <property type="evidence" value="ECO:0007669"/>
    <property type="project" value="InterPro"/>
</dbReference>
<dbReference type="Proteomes" id="UP001172102">
    <property type="component" value="Unassembled WGS sequence"/>
</dbReference>